<accession>A0ABD1EL93</accession>
<reference evidence="3 4" key="1">
    <citation type="submission" date="2024-05" db="EMBL/GenBank/DDBJ databases">
        <title>Genetic variation in Jamaican populations of the coffee berry borer (Hypothenemus hampei).</title>
        <authorList>
            <person name="Errbii M."/>
            <person name="Myrie A."/>
        </authorList>
    </citation>
    <scope>NUCLEOTIDE SEQUENCE [LARGE SCALE GENOMIC DNA]</scope>
    <source>
        <strain evidence="3">JA-Hopewell-2020-01-JO</strain>
        <tissue evidence="3">Whole body</tissue>
    </source>
</reference>
<feature type="domain" description="RGS" evidence="2">
    <location>
        <begin position="70"/>
        <end position="260"/>
    </location>
</feature>
<dbReference type="FunFam" id="1.10.167.10:FF:000005">
    <property type="entry name" value="Putative A-kinase anchor protein 10 mitochondrial"/>
    <property type="match status" value="1"/>
</dbReference>
<dbReference type="InterPro" id="IPR044926">
    <property type="entry name" value="RGS_subdomain_2"/>
</dbReference>
<feature type="compositionally biased region" description="Polar residues" evidence="1">
    <location>
        <begin position="18"/>
        <end position="31"/>
    </location>
</feature>
<evidence type="ECO:0000256" key="1">
    <source>
        <dbReference type="SAM" id="MobiDB-lite"/>
    </source>
</evidence>
<gene>
    <name evidence="3" type="ORF">ABEB36_008260</name>
</gene>
<dbReference type="CDD" id="cd08721">
    <property type="entry name" value="RGS_AKAP2_2"/>
    <property type="match status" value="1"/>
</dbReference>
<dbReference type="PROSITE" id="PS50132">
    <property type="entry name" value="RGS"/>
    <property type="match status" value="2"/>
</dbReference>
<keyword evidence="4" id="KW-1185">Reference proteome</keyword>
<comment type="caution">
    <text evidence="3">The sequence shown here is derived from an EMBL/GenBank/DDBJ whole genome shotgun (WGS) entry which is preliminary data.</text>
</comment>
<dbReference type="Pfam" id="PF00615">
    <property type="entry name" value="RGS"/>
    <property type="match status" value="2"/>
</dbReference>
<name>A0ABD1EL93_HYPHA</name>
<dbReference type="PANTHER" id="PTHR13155:SF1">
    <property type="entry name" value="A-KINASE ANCHOR PROTEIN 10, MITOCHONDRIAL"/>
    <property type="match status" value="1"/>
</dbReference>
<proteinExistence type="predicted"/>
<evidence type="ECO:0000313" key="3">
    <source>
        <dbReference type="EMBL" id="KAL1497267.1"/>
    </source>
</evidence>
<sequence>MLKFWRKSENKLQRNPEGRSSQDLSVENCGTVSPRPLPKSSDFLPLTILKDEDLETIDQYSVTKSKLCRTLEDTLIRKSALGYFIQYMEVRNASPFILCYLDIETFKADISGQTETVKSHSTNSLLVNKSDHDSLSVSTDCDSLTADLSGSYDITVSETKTPDPNATGDLSELTDFKEKVFATCNKNVETALVIFKKFIALEAKLSINCPDKIRSEVMVNICDLDKVAGGVCFDAVQKYLLDLMKNEYFNAYLETDFFSKHQIDVLTSGDVVLDDILYNETALFYFMEFLEQESKRSLLEFWIAATNLQQQLNDQKEFFDPIEAQNDAIVLYDKYFSLQAHCPLGFSDKIRFSLEQRICGENGLVIDCFSTPLKIVEHYLETNYLKPFLSSQLYYKYLSELINSVQDNGYSTSIEHKTYSPSDCSSERSFCTNTFLALELPQEKKNFKTNMSIDSRELYDPDALWKRKKAQRLSLGRVTELGQYVADIEPEPDKKGFNLKDVMKKIVSLEEEDKRKEEMAWKVAEMIVKDITSVTLGVNNL</sequence>
<protein>
    <recommendedName>
        <fullName evidence="2">RGS domain-containing protein</fullName>
    </recommendedName>
</protein>
<feature type="compositionally biased region" description="Basic and acidic residues" evidence="1">
    <location>
        <begin position="1"/>
        <end position="17"/>
    </location>
</feature>
<dbReference type="InterPro" id="IPR052246">
    <property type="entry name" value="Cell_Polariz_PKAAnc"/>
</dbReference>
<dbReference type="AlphaFoldDB" id="A0ABD1EL93"/>
<dbReference type="Gene3D" id="1.10.167.10">
    <property type="entry name" value="Regulator of G-protein Signalling 4, domain 2"/>
    <property type="match status" value="2"/>
</dbReference>
<evidence type="ECO:0000259" key="2">
    <source>
        <dbReference type="PROSITE" id="PS50132"/>
    </source>
</evidence>
<dbReference type="InterPro" id="IPR016137">
    <property type="entry name" value="RGS"/>
</dbReference>
<dbReference type="InterPro" id="IPR036305">
    <property type="entry name" value="RGS_sf"/>
</dbReference>
<dbReference type="SUPFAM" id="SSF48097">
    <property type="entry name" value="Regulator of G-protein signaling, RGS"/>
    <property type="match status" value="2"/>
</dbReference>
<dbReference type="PANTHER" id="PTHR13155">
    <property type="entry name" value="A-KINASE ANCHOR PROTEINS"/>
    <property type="match status" value="1"/>
</dbReference>
<dbReference type="Proteomes" id="UP001566132">
    <property type="component" value="Unassembled WGS sequence"/>
</dbReference>
<feature type="domain" description="RGS" evidence="2">
    <location>
        <begin position="272"/>
        <end position="398"/>
    </location>
</feature>
<organism evidence="3 4">
    <name type="scientific">Hypothenemus hampei</name>
    <name type="common">Coffee berry borer</name>
    <dbReference type="NCBI Taxonomy" id="57062"/>
    <lineage>
        <taxon>Eukaryota</taxon>
        <taxon>Metazoa</taxon>
        <taxon>Ecdysozoa</taxon>
        <taxon>Arthropoda</taxon>
        <taxon>Hexapoda</taxon>
        <taxon>Insecta</taxon>
        <taxon>Pterygota</taxon>
        <taxon>Neoptera</taxon>
        <taxon>Endopterygota</taxon>
        <taxon>Coleoptera</taxon>
        <taxon>Polyphaga</taxon>
        <taxon>Cucujiformia</taxon>
        <taxon>Curculionidae</taxon>
        <taxon>Scolytinae</taxon>
        <taxon>Hypothenemus</taxon>
    </lineage>
</organism>
<dbReference type="SMART" id="SM00315">
    <property type="entry name" value="RGS"/>
    <property type="match status" value="2"/>
</dbReference>
<evidence type="ECO:0000313" key="4">
    <source>
        <dbReference type="Proteomes" id="UP001566132"/>
    </source>
</evidence>
<feature type="region of interest" description="Disordered" evidence="1">
    <location>
        <begin position="1"/>
        <end position="37"/>
    </location>
</feature>
<dbReference type="EMBL" id="JBDJPC010000006">
    <property type="protein sequence ID" value="KAL1497267.1"/>
    <property type="molecule type" value="Genomic_DNA"/>
</dbReference>